<dbReference type="GO" id="GO:0006772">
    <property type="term" value="P:thiamine metabolic process"/>
    <property type="evidence" value="ECO:0007669"/>
    <property type="project" value="UniProtKB-UniRule"/>
</dbReference>
<dbReference type="InterPro" id="IPR006282">
    <property type="entry name" value="Thi_PPkinase"/>
</dbReference>
<evidence type="ECO:0000256" key="4">
    <source>
        <dbReference type="ARBA" id="ARBA00022840"/>
    </source>
</evidence>
<reference evidence="7 8" key="1">
    <citation type="submission" date="2014-06" db="EMBL/GenBank/DDBJ databases">
        <title>Functional and comparative genomic analyses of the Drosophila gut microbiota identify candidate symbiosis factors.</title>
        <authorList>
            <person name="Newell P.D."/>
            <person name="Chaston J.M."/>
            <person name="Douglas A.E."/>
        </authorList>
    </citation>
    <scope>NUCLEOTIDE SEQUENCE [LARGE SCALE GENOMIC DNA]</scope>
    <source>
        <strain evidence="7 8">DmCS_002</strain>
    </source>
</reference>
<keyword evidence="4" id="KW-0067">ATP-binding</keyword>
<evidence type="ECO:0000256" key="5">
    <source>
        <dbReference type="NCBIfam" id="TIGR01378"/>
    </source>
</evidence>
<dbReference type="GO" id="GO:0030975">
    <property type="term" value="F:thiamine binding"/>
    <property type="evidence" value="ECO:0007669"/>
    <property type="project" value="InterPro"/>
</dbReference>
<proteinExistence type="predicted"/>
<dbReference type="OrthoDB" id="9804377at2"/>
<dbReference type="NCBIfam" id="TIGR01378">
    <property type="entry name" value="thi_PPkinase"/>
    <property type="match status" value="1"/>
</dbReference>
<dbReference type="AlphaFoldDB" id="A0A0C1M735"/>
<keyword evidence="3 7" id="KW-0418">Kinase</keyword>
<dbReference type="InterPro" id="IPR053149">
    <property type="entry name" value="TPK"/>
</dbReference>
<dbReference type="GO" id="GO:0005524">
    <property type="term" value="F:ATP binding"/>
    <property type="evidence" value="ECO:0007669"/>
    <property type="project" value="UniProtKB-KW"/>
</dbReference>
<name>A0A0C1M735_9LACO</name>
<evidence type="ECO:0000256" key="2">
    <source>
        <dbReference type="ARBA" id="ARBA00022741"/>
    </source>
</evidence>
<evidence type="ECO:0000313" key="7">
    <source>
        <dbReference type="EMBL" id="KID42159.1"/>
    </source>
</evidence>
<dbReference type="PANTHER" id="PTHR41299">
    <property type="entry name" value="THIAMINE PYROPHOSPHOKINASE"/>
    <property type="match status" value="1"/>
</dbReference>
<comment type="caution">
    <text evidence="7">The sequence shown here is derived from an EMBL/GenBank/DDBJ whole genome shotgun (WGS) entry which is preliminary data.</text>
</comment>
<dbReference type="InterPro" id="IPR007373">
    <property type="entry name" value="Thiamin_PyroPKinase_B1-bd"/>
</dbReference>
<dbReference type="PANTHER" id="PTHR41299:SF1">
    <property type="entry name" value="THIAMINE PYROPHOSPHOKINASE"/>
    <property type="match status" value="1"/>
</dbReference>
<evidence type="ECO:0000256" key="3">
    <source>
        <dbReference type="ARBA" id="ARBA00022777"/>
    </source>
</evidence>
<keyword evidence="1 7" id="KW-0808">Transferase</keyword>
<organism evidence="7 8">
    <name type="scientific">Fructilactobacillus fructivorans</name>
    <dbReference type="NCBI Taxonomy" id="1614"/>
    <lineage>
        <taxon>Bacteria</taxon>
        <taxon>Bacillati</taxon>
        <taxon>Bacillota</taxon>
        <taxon>Bacilli</taxon>
        <taxon>Lactobacillales</taxon>
        <taxon>Lactobacillaceae</taxon>
        <taxon>Fructilactobacillus</taxon>
    </lineage>
</organism>
<dbReference type="Pfam" id="PF04263">
    <property type="entry name" value="TPK_catalytic"/>
    <property type="match status" value="1"/>
</dbReference>
<keyword evidence="2" id="KW-0547">Nucleotide-binding</keyword>
<dbReference type="SMART" id="SM00983">
    <property type="entry name" value="TPK_B1_binding"/>
    <property type="match status" value="1"/>
</dbReference>
<dbReference type="Proteomes" id="UP000031397">
    <property type="component" value="Unassembled WGS sequence"/>
</dbReference>
<keyword evidence="8" id="KW-1185">Reference proteome</keyword>
<dbReference type="GO" id="GO:0016301">
    <property type="term" value="F:kinase activity"/>
    <property type="evidence" value="ECO:0007669"/>
    <property type="project" value="UniProtKB-KW"/>
</dbReference>
<dbReference type="InterPro" id="IPR007371">
    <property type="entry name" value="TPK_catalytic"/>
</dbReference>
<dbReference type="CDD" id="cd07995">
    <property type="entry name" value="TPK"/>
    <property type="match status" value="1"/>
</dbReference>
<dbReference type="Gene3D" id="3.40.50.10240">
    <property type="entry name" value="Thiamin pyrophosphokinase, catalytic domain"/>
    <property type="match status" value="1"/>
</dbReference>
<evidence type="ECO:0000259" key="6">
    <source>
        <dbReference type="SMART" id="SM00983"/>
    </source>
</evidence>
<dbReference type="EC" id="2.7.6.2" evidence="5"/>
<gene>
    <name evidence="7" type="ORF">LfDm3_0564</name>
</gene>
<dbReference type="Pfam" id="PF04265">
    <property type="entry name" value="TPK_B1_binding"/>
    <property type="match status" value="1"/>
</dbReference>
<dbReference type="EMBL" id="JOJZ01000010">
    <property type="protein sequence ID" value="KID42159.1"/>
    <property type="molecule type" value="Genomic_DNA"/>
</dbReference>
<dbReference type="SUPFAM" id="SSF63999">
    <property type="entry name" value="Thiamin pyrophosphokinase, catalytic domain"/>
    <property type="match status" value="1"/>
</dbReference>
<feature type="domain" description="Thiamin pyrophosphokinase thiamin-binding" evidence="6">
    <location>
        <begin position="145"/>
        <end position="208"/>
    </location>
</feature>
<evidence type="ECO:0000256" key="1">
    <source>
        <dbReference type="ARBA" id="ARBA00022679"/>
    </source>
</evidence>
<accession>A0A0C1M735</accession>
<dbReference type="GO" id="GO:0004788">
    <property type="term" value="F:thiamine diphosphokinase activity"/>
    <property type="evidence" value="ECO:0007669"/>
    <property type="project" value="UniProtKB-UniRule"/>
</dbReference>
<dbReference type="InterPro" id="IPR036759">
    <property type="entry name" value="TPK_catalytic_sf"/>
</dbReference>
<dbReference type="GO" id="GO:0009229">
    <property type="term" value="P:thiamine diphosphate biosynthetic process"/>
    <property type="evidence" value="ECO:0007669"/>
    <property type="project" value="InterPro"/>
</dbReference>
<dbReference type="RefSeq" id="WP_039143966.1">
    <property type="nucleotide sequence ID" value="NZ_JOJZ01000010.1"/>
</dbReference>
<dbReference type="PATRIC" id="fig|1614.7.peg.552"/>
<sequence>MNTVKVVVGGPVQFWPSNLQDNQISGPFVGVDRGSLRLIKMGIRPDYAVGDFDSVSDEEFKLISQNAKKVIRVDPVKDETDTELGVMTAGEHFASSEIDVYGFSGGRLDHLLTNLLMVLKPNIKPYLERLKLIDSQNQVRYFLPGSHQIEKINEMKYLDFCPLTAMHLTLNDERYQLNHKWVSQPTSYSSNEFIGDKASFSFDDGVLMVIQSRD</sequence>
<evidence type="ECO:0000313" key="8">
    <source>
        <dbReference type="Proteomes" id="UP000031397"/>
    </source>
</evidence>
<protein>
    <recommendedName>
        <fullName evidence="5">Thiamine diphosphokinase</fullName>
        <ecNumber evidence="5">2.7.6.2</ecNumber>
    </recommendedName>
</protein>
<dbReference type="GeneID" id="74913250"/>